<evidence type="ECO:0000259" key="1">
    <source>
        <dbReference type="Pfam" id="PF02538"/>
    </source>
</evidence>
<dbReference type="AlphaFoldDB" id="A0A830GTG4"/>
<dbReference type="OrthoDB" id="8261at2157"/>
<name>A0A830GTG4_9CREN</name>
<accession>A0A830GTG4</accession>
<gene>
    <name evidence="2" type="ORF">GCM10007981_01490</name>
</gene>
<feature type="domain" description="Hydantoinase B/oxoprolinase" evidence="1">
    <location>
        <begin position="2"/>
        <end position="520"/>
    </location>
</feature>
<protein>
    <submittedName>
        <fullName evidence="2">5-oxoprolinase</fullName>
    </submittedName>
</protein>
<proteinExistence type="predicted"/>
<comment type="caution">
    <text evidence="2">The sequence shown here is derived from an EMBL/GenBank/DDBJ whole genome shotgun (WGS) entry which is preliminary data.</text>
</comment>
<reference evidence="2" key="1">
    <citation type="journal article" date="2014" name="Int. J. Syst. Evol. Microbiol.">
        <title>Complete genome sequence of Corynebacterium casei LMG S-19264T (=DSM 44701T), isolated from a smear-ripened cheese.</title>
        <authorList>
            <consortium name="US DOE Joint Genome Institute (JGI-PGF)"/>
            <person name="Walter F."/>
            <person name="Albersmeier A."/>
            <person name="Kalinowski J."/>
            <person name="Ruckert C."/>
        </authorList>
    </citation>
    <scope>NUCLEOTIDE SEQUENCE</scope>
    <source>
        <strain evidence="2">JCM 10088</strain>
    </source>
</reference>
<dbReference type="PANTHER" id="PTHR11365:SF23">
    <property type="entry name" value="HYPOTHETICAL 5-OXOPROLINASE (EUROFUNG)-RELATED"/>
    <property type="match status" value="1"/>
</dbReference>
<dbReference type="GO" id="GO:0006749">
    <property type="term" value="P:glutathione metabolic process"/>
    <property type="evidence" value="ECO:0007669"/>
    <property type="project" value="TreeGrafter"/>
</dbReference>
<evidence type="ECO:0000313" key="3">
    <source>
        <dbReference type="Proteomes" id="UP000610960"/>
    </source>
</evidence>
<evidence type="ECO:0000313" key="2">
    <source>
        <dbReference type="EMBL" id="GGP19115.1"/>
    </source>
</evidence>
<dbReference type="EMBL" id="BMNL01000001">
    <property type="protein sequence ID" value="GGP19115.1"/>
    <property type="molecule type" value="Genomic_DNA"/>
</dbReference>
<reference evidence="2" key="2">
    <citation type="submission" date="2020-09" db="EMBL/GenBank/DDBJ databases">
        <authorList>
            <person name="Sun Q."/>
            <person name="Ohkuma M."/>
        </authorList>
    </citation>
    <scope>NUCLEOTIDE SEQUENCE</scope>
    <source>
        <strain evidence="2">JCM 10088</strain>
    </source>
</reference>
<dbReference type="RefSeq" id="WP_188595564.1">
    <property type="nucleotide sequence ID" value="NZ_BMNL01000001.1"/>
</dbReference>
<dbReference type="Proteomes" id="UP000610960">
    <property type="component" value="Unassembled WGS sequence"/>
</dbReference>
<keyword evidence="3" id="KW-1185">Reference proteome</keyword>
<organism evidence="2 3">
    <name type="scientific">Thermocladium modestius</name>
    <dbReference type="NCBI Taxonomy" id="62609"/>
    <lineage>
        <taxon>Archaea</taxon>
        <taxon>Thermoproteota</taxon>
        <taxon>Thermoprotei</taxon>
        <taxon>Thermoproteales</taxon>
        <taxon>Thermoproteaceae</taxon>
        <taxon>Thermocladium</taxon>
    </lineage>
</organism>
<dbReference type="GO" id="GO:0005829">
    <property type="term" value="C:cytosol"/>
    <property type="evidence" value="ECO:0007669"/>
    <property type="project" value="TreeGrafter"/>
</dbReference>
<dbReference type="Pfam" id="PF02538">
    <property type="entry name" value="Hydantoinase_B"/>
    <property type="match status" value="1"/>
</dbReference>
<dbReference type="GO" id="GO:0017168">
    <property type="term" value="F:5-oxoprolinase (ATP-hydrolyzing) activity"/>
    <property type="evidence" value="ECO:0007669"/>
    <property type="project" value="TreeGrafter"/>
</dbReference>
<dbReference type="InterPro" id="IPR045079">
    <property type="entry name" value="Oxoprolinase-like"/>
</dbReference>
<dbReference type="PANTHER" id="PTHR11365">
    <property type="entry name" value="5-OXOPROLINASE RELATED"/>
    <property type="match status" value="1"/>
</dbReference>
<sequence length="550" mass="60289">MDRFTSQIMRSSLFYASEEMGIVLRNSAYSPNIKERMDHSAAIFDAEGRMLAQAEHIPVHLGSLPWGLKNTVEYMRREGVEFEEGSMVVVNNPYIAGTHLNDVTVIRPIYFSGRLVAFAANKAHHSDVGGKVPGSISFDARSIYEEGLIINPVLLMRRNEFQRDVISLFASNSRNPYERMGDIKAQAAANLTGERRVLEVIGKYGLQSFLEANEEAFRYAETMFIKRLESVPRGAYEAVDYLEKPGGGDIRLAVKVVIGEDKVLVDYEGTDPQVPMPLNAVLGVTISGVHFVFRTLLGEDVPLNHGAFSRLEVRAPEGSVLNPTFPAPVAGGNVETSQRNADLLYLAMSKAMPREVPAAAGGSMNNVMMGGVHEGRTWAFYETIGVGLGGRDGMDGVDGIHANMTNTMNTPIEEIERSLPLLVKRYEFRPNSSGPGRFRGGSGIVRSYMVRTGRVTVTVLADRGRHGPWGLMGGGPGATTEVIVGRRGRRVKVDTKVTVELEAGDYLEIRTAGGGGYGDPMQRDPEAVRRDLENGLITESYAKKHYGWSK</sequence>
<dbReference type="InterPro" id="IPR003692">
    <property type="entry name" value="Hydantoinase_B"/>
</dbReference>